<reference evidence="2" key="1">
    <citation type="journal article" date="2015" name="Nature">
        <title>Complex archaea that bridge the gap between prokaryotes and eukaryotes.</title>
        <authorList>
            <person name="Spang A."/>
            <person name="Saw J.H."/>
            <person name="Jorgensen S.L."/>
            <person name="Zaremba-Niedzwiedzka K."/>
            <person name="Martijn J."/>
            <person name="Lind A.E."/>
            <person name="van Eijk R."/>
            <person name="Schleper C."/>
            <person name="Guy L."/>
            <person name="Ettema T.J."/>
        </authorList>
    </citation>
    <scope>NUCLEOTIDE SEQUENCE</scope>
</reference>
<dbReference type="Gene3D" id="3.40.630.30">
    <property type="match status" value="1"/>
</dbReference>
<gene>
    <name evidence="2" type="ORF">LCGC14_3010110</name>
</gene>
<accession>A0A0F8ZPN6</accession>
<comment type="caution">
    <text evidence="2">The sequence shown here is derived from an EMBL/GenBank/DDBJ whole genome shotgun (WGS) entry which is preliminary data.</text>
</comment>
<dbReference type="PROSITE" id="PS51186">
    <property type="entry name" value="GNAT"/>
    <property type="match status" value="1"/>
</dbReference>
<dbReference type="AlphaFoldDB" id="A0A0F8ZPN6"/>
<feature type="domain" description="N-acetyltransferase" evidence="1">
    <location>
        <begin position="29"/>
        <end position="185"/>
    </location>
</feature>
<dbReference type="Pfam" id="PF00583">
    <property type="entry name" value="Acetyltransf_1"/>
    <property type="match status" value="1"/>
</dbReference>
<name>A0A0F8ZPN6_9ZZZZ</name>
<sequence length="185" mass="20829">WYNEQRELKGLQRLGPEPEETEELLLSDFTIKPGSKEYLEAVIELDRQAMLENIENLRPEKIEELYRNKRSLLPAPLDKRSLLLVIETPDGELAGFAWGVETENQLDSSIEMRLVQLAVARNLRGLGLGKLLLHHFVQETGSLGMCRLVAELSGPALKLAAFFEKLGFVNSSVVMTLGLDNRKEA</sequence>
<dbReference type="InterPro" id="IPR000182">
    <property type="entry name" value="GNAT_dom"/>
</dbReference>
<proteinExistence type="predicted"/>
<protein>
    <recommendedName>
        <fullName evidence="1">N-acetyltransferase domain-containing protein</fullName>
    </recommendedName>
</protein>
<dbReference type="GO" id="GO:0016747">
    <property type="term" value="F:acyltransferase activity, transferring groups other than amino-acyl groups"/>
    <property type="evidence" value="ECO:0007669"/>
    <property type="project" value="InterPro"/>
</dbReference>
<feature type="non-terminal residue" evidence="2">
    <location>
        <position position="1"/>
    </location>
</feature>
<dbReference type="InterPro" id="IPR016181">
    <property type="entry name" value="Acyl_CoA_acyltransferase"/>
</dbReference>
<organism evidence="2">
    <name type="scientific">marine sediment metagenome</name>
    <dbReference type="NCBI Taxonomy" id="412755"/>
    <lineage>
        <taxon>unclassified sequences</taxon>
        <taxon>metagenomes</taxon>
        <taxon>ecological metagenomes</taxon>
    </lineage>
</organism>
<dbReference type="SUPFAM" id="SSF55729">
    <property type="entry name" value="Acyl-CoA N-acyltransferases (Nat)"/>
    <property type="match status" value="1"/>
</dbReference>
<dbReference type="EMBL" id="LAZR01062280">
    <property type="protein sequence ID" value="KKK61861.1"/>
    <property type="molecule type" value="Genomic_DNA"/>
</dbReference>
<evidence type="ECO:0000259" key="1">
    <source>
        <dbReference type="PROSITE" id="PS51186"/>
    </source>
</evidence>
<evidence type="ECO:0000313" key="2">
    <source>
        <dbReference type="EMBL" id="KKK61861.1"/>
    </source>
</evidence>